<organism evidence="7 8">
    <name type="scientific">Candidatus Schmidhempelia bombi str. Bimp</name>
    <dbReference type="NCBI Taxonomy" id="1387197"/>
    <lineage>
        <taxon>Bacteria</taxon>
        <taxon>Pseudomonadati</taxon>
        <taxon>Pseudomonadota</taxon>
        <taxon>Gammaproteobacteria</taxon>
        <taxon>Orbales</taxon>
        <taxon>Orbaceae</taxon>
        <taxon>Candidatus Schmidhempelia</taxon>
    </lineage>
</organism>
<comment type="subunit">
    <text evidence="3">Monomer. Associates with 30S ribosomal subunit, binds 16S rRNA.</text>
</comment>
<feature type="domain" description="EngC GTPase" evidence="5">
    <location>
        <begin position="126"/>
        <end position="277"/>
    </location>
</feature>
<dbReference type="GO" id="GO:0003924">
    <property type="term" value="F:GTPase activity"/>
    <property type="evidence" value="ECO:0007669"/>
    <property type="project" value="UniProtKB-UniRule"/>
</dbReference>
<evidence type="ECO:0000256" key="3">
    <source>
        <dbReference type="HAMAP-Rule" id="MF_01820"/>
    </source>
</evidence>
<dbReference type="EC" id="3.6.1.-" evidence="3"/>
<comment type="caution">
    <text evidence="7">The sequence shown here is derived from an EMBL/GenBank/DDBJ whole genome shotgun (WGS) entry which is preliminary data.</text>
</comment>
<dbReference type="PROSITE" id="PS50936">
    <property type="entry name" value="ENGC_GTPASE"/>
    <property type="match status" value="1"/>
</dbReference>
<evidence type="ECO:0000256" key="4">
    <source>
        <dbReference type="SAM" id="MobiDB-lite"/>
    </source>
</evidence>
<dbReference type="HAMAP" id="MF_01820">
    <property type="entry name" value="GTPase_RsgA"/>
    <property type="match status" value="1"/>
</dbReference>
<dbReference type="InterPro" id="IPR010914">
    <property type="entry name" value="RsgA_GTPase_dom"/>
</dbReference>
<dbReference type="Proteomes" id="UP000506160">
    <property type="component" value="Unassembled WGS sequence"/>
</dbReference>
<keyword evidence="3 7" id="KW-0378">Hydrolase</keyword>
<feature type="region of interest" description="Disordered" evidence="4">
    <location>
        <begin position="1"/>
        <end position="22"/>
    </location>
</feature>
<evidence type="ECO:0000259" key="6">
    <source>
        <dbReference type="PROSITE" id="PS51721"/>
    </source>
</evidence>
<keyword evidence="3" id="KW-0690">Ribosome biogenesis</keyword>
<name>A0AB94IAT3_9GAMM</name>
<proteinExistence type="inferred from homology"/>
<keyword evidence="1 3" id="KW-0547">Nucleotide-binding</keyword>
<dbReference type="InterPro" id="IPR012340">
    <property type="entry name" value="NA-bd_OB-fold"/>
</dbReference>
<dbReference type="Gene3D" id="1.10.40.50">
    <property type="entry name" value="Probable gtpase engc, domain 3"/>
    <property type="match status" value="1"/>
</dbReference>
<feature type="binding site" evidence="3">
    <location>
        <position position="310"/>
    </location>
    <ligand>
        <name>Zn(2+)</name>
        <dbReference type="ChEBI" id="CHEBI:29105"/>
    </ligand>
</feature>
<evidence type="ECO:0000259" key="5">
    <source>
        <dbReference type="PROSITE" id="PS50936"/>
    </source>
</evidence>
<dbReference type="PROSITE" id="PS51721">
    <property type="entry name" value="G_CP"/>
    <property type="match status" value="1"/>
</dbReference>
<comment type="cofactor">
    <cofactor evidence="3">
        <name>Zn(2+)</name>
        <dbReference type="ChEBI" id="CHEBI:29105"/>
    </cofactor>
    <text evidence="3">Binds 1 zinc ion per subunit.</text>
</comment>
<dbReference type="GO" id="GO:0046872">
    <property type="term" value="F:metal ion binding"/>
    <property type="evidence" value="ECO:0007669"/>
    <property type="project" value="UniProtKB-KW"/>
</dbReference>
<feature type="binding site" evidence="3">
    <location>
        <begin position="219"/>
        <end position="227"/>
    </location>
    <ligand>
        <name>GTP</name>
        <dbReference type="ChEBI" id="CHEBI:37565"/>
    </ligand>
</feature>
<keyword evidence="3" id="KW-0862">Zinc</keyword>
<evidence type="ECO:0000313" key="8">
    <source>
        <dbReference type="Proteomes" id="UP000506160"/>
    </source>
</evidence>
<feature type="binding site" evidence="3">
    <location>
        <begin position="165"/>
        <end position="168"/>
    </location>
    <ligand>
        <name>GTP</name>
        <dbReference type="ChEBI" id="CHEBI:37565"/>
    </ligand>
</feature>
<keyword evidence="2 3" id="KW-0342">GTP-binding</keyword>
<dbReference type="Gene3D" id="2.40.50.140">
    <property type="entry name" value="Nucleic acid-binding proteins"/>
    <property type="match status" value="1"/>
</dbReference>
<dbReference type="NCBIfam" id="TIGR00157">
    <property type="entry name" value="ribosome small subunit-dependent GTPase A"/>
    <property type="match status" value="1"/>
</dbReference>
<feature type="binding site" evidence="3">
    <location>
        <position position="303"/>
    </location>
    <ligand>
        <name>Zn(2+)</name>
        <dbReference type="ChEBI" id="CHEBI:29105"/>
    </ligand>
</feature>
<evidence type="ECO:0000313" key="7">
    <source>
        <dbReference type="EMBL" id="TEA26514.1"/>
    </source>
</evidence>
<feature type="domain" description="CP-type G" evidence="6">
    <location>
        <begin position="109"/>
        <end position="279"/>
    </location>
</feature>
<dbReference type="EMBL" id="AWGA01000074">
    <property type="protein sequence ID" value="TEA26514.1"/>
    <property type="molecule type" value="Genomic_DNA"/>
</dbReference>
<keyword evidence="8" id="KW-1185">Reference proteome</keyword>
<evidence type="ECO:0000256" key="1">
    <source>
        <dbReference type="ARBA" id="ARBA00022741"/>
    </source>
</evidence>
<keyword evidence="3" id="KW-0479">Metal-binding</keyword>
<dbReference type="Pfam" id="PF03193">
    <property type="entry name" value="RsgA_GTPase"/>
    <property type="match status" value="1"/>
</dbReference>
<keyword evidence="3" id="KW-0963">Cytoplasm</keyword>
<dbReference type="SUPFAM" id="SSF52540">
    <property type="entry name" value="P-loop containing nucleoside triphosphate hydrolases"/>
    <property type="match status" value="1"/>
</dbReference>
<evidence type="ECO:0000256" key="2">
    <source>
        <dbReference type="ARBA" id="ARBA00023134"/>
    </source>
</evidence>
<dbReference type="RefSeq" id="WP_024496647.1">
    <property type="nucleotide sequence ID" value="NZ_AWGA01000074.1"/>
</dbReference>
<dbReference type="CDD" id="cd01854">
    <property type="entry name" value="YjeQ_EngC"/>
    <property type="match status" value="1"/>
</dbReference>
<dbReference type="InterPro" id="IPR027417">
    <property type="entry name" value="P-loop_NTPase"/>
</dbReference>
<comment type="similarity">
    <text evidence="3">Belongs to the TRAFAC class YlqF/YawG GTPase family. RsgA subfamily.</text>
</comment>
<dbReference type="NCBIfam" id="NF008931">
    <property type="entry name" value="PRK12288.1"/>
    <property type="match status" value="1"/>
</dbReference>
<protein>
    <recommendedName>
        <fullName evidence="3">Small ribosomal subunit biogenesis GTPase RsgA</fullName>
        <ecNumber evidence="3">3.6.1.-</ecNumber>
    </recommendedName>
</protein>
<feature type="binding site" evidence="3">
    <location>
        <position position="308"/>
    </location>
    <ligand>
        <name>Zn(2+)</name>
        <dbReference type="ChEBI" id="CHEBI:29105"/>
    </ligand>
</feature>
<dbReference type="Gene3D" id="3.40.50.300">
    <property type="entry name" value="P-loop containing nucleotide triphosphate hydrolases"/>
    <property type="match status" value="1"/>
</dbReference>
<dbReference type="InterPro" id="IPR004881">
    <property type="entry name" value="Ribosome_biogen_GTPase_RsgA"/>
</dbReference>
<dbReference type="PANTHER" id="PTHR32120">
    <property type="entry name" value="SMALL RIBOSOMAL SUBUNIT BIOGENESIS GTPASE RSGA"/>
    <property type="match status" value="1"/>
</dbReference>
<keyword evidence="3" id="KW-0699">rRNA-binding</keyword>
<dbReference type="GO" id="GO:0005525">
    <property type="term" value="F:GTP binding"/>
    <property type="evidence" value="ECO:0007669"/>
    <property type="project" value="UniProtKB-UniRule"/>
</dbReference>
<sequence length="355" mass="40013">MSKNKLSKNQKRRVQANHEQRRKLTSQALHKELAEKDVAPPDTLFGDAHEGLVISRYGKLADVEDRLGHIHRCNIRRTLPSLVTGDRVVWRPSLDGHTNGIIEAVQERKTEFMRPDFYDGVKTVAANVDQIIIVSAVVPELSLNIIDRYLVACETMRIKPIIVLNKVDLLSTDQRQRMADKLAIYQDIGYQTLFVSKQTGEGIAELRTRLQDHVSIFVGQSGVGKSSLINLFLPERLQPANIGEISQASRLGQHTTTTAKLYHLVEGGSIIDSPGVREFGLWHLEPAQISQGFIEFAPYLGTCQFRDCTHQYDPGCALQQAVGQNKISATRFENYHRILQSMAEILAKSHRHYNK</sequence>
<comment type="function">
    <text evidence="3">One of several proteins that assist in the late maturation steps of the functional core of the 30S ribosomal subunit. Helps release RbfA from mature subunits. May play a role in the assembly of ribosomal proteins into the subunit. Circularly permuted GTPase that catalyzes slow GTP hydrolysis, GTPase activity is stimulated by the 30S ribosomal subunit.</text>
</comment>
<dbReference type="GO" id="GO:0042274">
    <property type="term" value="P:ribosomal small subunit biogenesis"/>
    <property type="evidence" value="ECO:0007669"/>
    <property type="project" value="UniProtKB-UniRule"/>
</dbReference>
<comment type="subcellular location">
    <subcellularLocation>
        <location evidence="3">Cytoplasm</location>
    </subcellularLocation>
</comment>
<dbReference type="PANTHER" id="PTHR32120:SF11">
    <property type="entry name" value="SMALL RIBOSOMAL SUBUNIT BIOGENESIS GTPASE RSGA 1, MITOCHONDRIAL-RELATED"/>
    <property type="match status" value="1"/>
</dbReference>
<dbReference type="GO" id="GO:0005737">
    <property type="term" value="C:cytoplasm"/>
    <property type="evidence" value="ECO:0007669"/>
    <property type="project" value="UniProtKB-SubCell"/>
</dbReference>
<accession>A0AB94IAT3</accession>
<gene>
    <name evidence="3 7" type="primary">rsgA</name>
    <name evidence="7" type="ORF">O970_08300</name>
</gene>
<dbReference type="InterPro" id="IPR030378">
    <property type="entry name" value="G_CP_dom"/>
</dbReference>
<dbReference type="AlphaFoldDB" id="A0AB94IAT3"/>
<reference evidence="7 8" key="1">
    <citation type="journal article" date="2014" name="Appl. Environ. Microbiol.">
        <title>Genomic features of a bumble bee symbiont reflect its host environment.</title>
        <authorList>
            <person name="Martinson V.G."/>
            <person name="Magoc T."/>
            <person name="Koch H."/>
            <person name="Salzberg S.L."/>
            <person name="Moran N.A."/>
        </authorList>
    </citation>
    <scope>NUCLEOTIDE SEQUENCE [LARGE SCALE GENOMIC DNA]</scope>
    <source>
        <strain evidence="7 8">Bimp</strain>
    </source>
</reference>
<keyword evidence="3" id="KW-0694">RNA-binding</keyword>
<dbReference type="GO" id="GO:0019843">
    <property type="term" value="F:rRNA binding"/>
    <property type="evidence" value="ECO:0007669"/>
    <property type="project" value="UniProtKB-KW"/>
</dbReference>
<feature type="binding site" evidence="3">
    <location>
        <position position="316"/>
    </location>
    <ligand>
        <name>Zn(2+)</name>
        <dbReference type="ChEBI" id="CHEBI:29105"/>
    </ligand>
</feature>